<dbReference type="Proteomes" id="UP000092993">
    <property type="component" value="Unassembled WGS sequence"/>
</dbReference>
<dbReference type="EMBL" id="LUGG01000043">
    <property type="protein sequence ID" value="OBZ65565.1"/>
    <property type="molecule type" value="Genomic_DNA"/>
</dbReference>
<evidence type="ECO:0000313" key="1">
    <source>
        <dbReference type="EMBL" id="OBZ65565.1"/>
    </source>
</evidence>
<proteinExistence type="predicted"/>
<reference evidence="1 2" key="1">
    <citation type="submission" date="2016-03" db="EMBL/GenBank/DDBJ databases">
        <title>Whole genome sequencing of Grifola frondosa 9006-11.</title>
        <authorList>
            <person name="Min B."/>
            <person name="Park H."/>
            <person name="Kim J.-G."/>
            <person name="Cho H."/>
            <person name="Oh Y.-L."/>
            <person name="Kong W.-S."/>
            <person name="Choi I.-G."/>
        </authorList>
    </citation>
    <scope>NUCLEOTIDE SEQUENCE [LARGE SCALE GENOMIC DNA]</scope>
    <source>
        <strain evidence="1 2">9006-11</strain>
    </source>
</reference>
<dbReference type="AlphaFoldDB" id="A0A1C7LLB6"/>
<comment type="caution">
    <text evidence="1">The sequence shown here is derived from an EMBL/GenBank/DDBJ whole genome shotgun (WGS) entry which is preliminary data.</text>
</comment>
<organism evidence="1 2">
    <name type="scientific">Grifola frondosa</name>
    <name type="common">Maitake</name>
    <name type="synonym">Polyporus frondosus</name>
    <dbReference type="NCBI Taxonomy" id="5627"/>
    <lineage>
        <taxon>Eukaryota</taxon>
        <taxon>Fungi</taxon>
        <taxon>Dikarya</taxon>
        <taxon>Basidiomycota</taxon>
        <taxon>Agaricomycotina</taxon>
        <taxon>Agaricomycetes</taxon>
        <taxon>Polyporales</taxon>
        <taxon>Grifolaceae</taxon>
        <taxon>Grifola</taxon>
    </lineage>
</organism>
<accession>A0A1C7LLB6</accession>
<sequence>MTQKVLAFDDQLQSSWHKKSSQSSRTLILQASKPEGNINISPSSEGQHITNKLWRSYTIALTDHNELPNHCSRKAVIGSELQELS</sequence>
<gene>
    <name evidence="1" type="ORF">A0H81_14431</name>
</gene>
<protein>
    <submittedName>
        <fullName evidence="1">Uncharacterized protein</fullName>
    </submittedName>
</protein>
<name>A0A1C7LLB6_GRIFR</name>
<keyword evidence="2" id="KW-1185">Reference proteome</keyword>
<evidence type="ECO:0000313" key="2">
    <source>
        <dbReference type="Proteomes" id="UP000092993"/>
    </source>
</evidence>